<keyword evidence="4 7" id="KW-0812">Transmembrane</keyword>
<gene>
    <name evidence="8" type="ORF">DW099_11060</name>
</gene>
<dbReference type="InterPro" id="IPR000060">
    <property type="entry name" value="BCCT_transptr"/>
</dbReference>
<feature type="transmembrane region" description="Helical" evidence="7">
    <location>
        <begin position="238"/>
        <end position="259"/>
    </location>
</feature>
<name>A0A415E0W6_9FIRM</name>
<dbReference type="PANTHER" id="PTHR30047:SF11">
    <property type="entry name" value="L-CARNITINE_GAMMA-BUTYROBETAINE ANTIPORTER"/>
    <property type="match status" value="1"/>
</dbReference>
<evidence type="ECO:0008006" key="10">
    <source>
        <dbReference type="Google" id="ProtNLM"/>
    </source>
</evidence>
<evidence type="ECO:0000256" key="5">
    <source>
        <dbReference type="ARBA" id="ARBA00022989"/>
    </source>
</evidence>
<feature type="transmembrane region" description="Helical" evidence="7">
    <location>
        <begin position="327"/>
        <end position="344"/>
    </location>
</feature>
<dbReference type="STRING" id="1776384.GCA_900086585_00700"/>
<feature type="transmembrane region" description="Helical" evidence="7">
    <location>
        <begin position="356"/>
        <end position="377"/>
    </location>
</feature>
<keyword evidence="3" id="KW-1003">Cell membrane</keyword>
<keyword evidence="9" id="KW-1185">Reference proteome</keyword>
<protein>
    <recommendedName>
        <fullName evidence="10">BCCT family transporter</fullName>
    </recommendedName>
</protein>
<comment type="subcellular location">
    <subcellularLocation>
        <location evidence="1">Cell membrane</location>
        <topology evidence="1">Multi-pass membrane protein</topology>
    </subcellularLocation>
</comment>
<feature type="transmembrane region" description="Helical" evidence="7">
    <location>
        <begin position="271"/>
        <end position="288"/>
    </location>
</feature>
<dbReference type="PANTHER" id="PTHR30047">
    <property type="entry name" value="HIGH-AFFINITY CHOLINE TRANSPORT PROTEIN-RELATED"/>
    <property type="match status" value="1"/>
</dbReference>
<dbReference type="Proteomes" id="UP000284841">
    <property type="component" value="Unassembled WGS sequence"/>
</dbReference>
<evidence type="ECO:0000256" key="7">
    <source>
        <dbReference type="SAM" id="Phobius"/>
    </source>
</evidence>
<feature type="transmembrane region" description="Helical" evidence="7">
    <location>
        <begin position="193"/>
        <end position="218"/>
    </location>
</feature>
<proteinExistence type="predicted"/>
<feature type="transmembrane region" description="Helical" evidence="7">
    <location>
        <begin position="20"/>
        <end position="37"/>
    </location>
</feature>
<dbReference type="Pfam" id="PF02028">
    <property type="entry name" value="BCCT"/>
    <property type="match status" value="1"/>
</dbReference>
<feature type="transmembrane region" description="Helical" evidence="7">
    <location>
        <begin position="57"/>
        <end position="77"/>
    </location>
</feature>
<dbReference type="EMBL" id="QRMS01000003">
    <property type="protein sequence ID" value="RHJ87233.1"/>
    <property type="molecule type" value="Genomic_DNA"/>
</dbReference>
<dbReference type="GO" id="GO:0022857">
    <property type="term" value="F:transmembrane transporter activity"/>
    <property type="evidence" value="ECO:0007669"/>
    <property type="project" value="InterPro"/>
</dbReference>
<sequence length="536" mass="58682">MKKGKERGVMNLLKSLNYKIFTPVAIFIVAFVIYGIAAPSSFASFTTTVKDWAGTHFAWLAYFIIVACVFACIYMCISKFGKTKIGGEDAKPEYKTFTWLAMIICGNIGIAMMFYAVVEPASFFSSTPVFWNLESETTAAANMAVAQATFHWGGFNWVANMVIGFTSVYLFTNHGMPFRPSTGLYPVLKEKTFGPLGTVYDVICLIAIMGAIITGFGFGVMQFSTGLAYNTGLEVNNLMYIIVVAITLLILCFSSARGFQKGLAVLSNINVAGYIILLVVLFCFGPTLKLCELALGSMGALLDNFLPMAFNGDFMGDGDGWNVNNTGFTWFWTLVYSPFCGMYLAKISRGRTIRQFIAASTVVPTCFLFLWFCFWGGDAMNMMSFMNINVMDVIGDWGAPVANFVVLKYLPLKWLTIPMILFCVMIGFVTLVDAESNIIAGMCQKKIKRNGEAPVALRLFFCAILGLGTLVCLFVLNEVGMASLQSLSVTFGAILAFTSIIIIAGVFKLASGSVEERLKTPAGQADLERALEFVED</sequence>
<dbReference type="AlphaFoldDB" id="A0A415E0W6"/>
<feature type="transmembrane region" description="Helical" evidence="7">
    <location>
        <begin position="154"/>
        <end position="172"/>
    </location>
</feature>
<accession>A0A415E0W6</accession>
<evidence type="ECO:0000256" key="4">
    <source>
        <dbReference type="ARBA" id="ARBA00022692"/>
    </source>
</evidence>
<feature type="transmembrane region" description="Helical" evidence="7">
    <location>
        <begin position="455"/>
        <end position="476"/>
    </location>
</feature>
<keyword evidence="5 7" id="KW-1133">Transmembrane helix</keyword>
<keyword evidence="6 7" id="KW-0472">Membrane</keyword>
<dbReference type="GO" id="GO:0005886">
    <property type="term" value="C:plasma membrane"/>
    <property type="evidence" value="ECO:0007669"/>
    <property type="project" value="UniProtKB-SubCell"/>
</dbReference>
<evidence type="ECO:0000256" key="1">
    <source>
        <dbReference type="ARBA" id="ARBA00004651"/>
    </source>
</evidence>
<feature type="transmembrane region" description="Helical" evidence="7">
    <location>
        <begin position="488"/>
        <end position="510"/>
    </location>
</feature>
<evidence type="ECO:0000256" key="3">
    <source>
        <dbReference type="ARBA" id="ARBA00022475"/>
    </source>
</evidence>
<evidence type="ECO:0000313" key="9">
    <source>
        <dbReference type="Proteomes" id="UP000284841"/>
    </source>
</evidence>
<comment type="caution">
    <text evidence="8">The sequence shown here is derived from an EMBL/GenBank/DDBJ whole genome shotgun (WGS) entry which is preliminary data.</text>
</comment>
<dbReference type="OrthoDB" id="9775735at2"/>
<keyword evidence="2" id="KW-0813">Transport</keyword>
<reference evidence="8 9" key="1">
    <citation type="submission" date="2018-08" db="EMBL/GenBank/DDBJ databases">
        <title>A genome reference for cultivated species of the human gut microbiota.</title>
        <authorList>
            <person name="Zou Y."/>
            <person name="Xue W."/>
            <person name="Luo G."/>
        </authorList>
    </citation>
    <scope>NUCLEOTIDE SEQUENCE [LARGE SCALE GENOMIC DNA]</scope>
    <source>
        <strain evidence="8 9">AM07-24</strain>
    </source>
</reference>
<evidence type="ECO:0000256" key="6">
    <source>
        <dbReference type="ARBA" id="ARBA00023136"/>
    </source>
</evidence>
<organism evidence="8 9">
    <name type="scientific">Emergencia timonensis</name>
    <dbReference type="NCBI Taxonomy" id="1776384"/>
    <lineage>
        <taxon>Bacteria</taxon>
        <taxon>Bacillati</taxon>
        <taxon>Bacillota</taxon>
        <taxon>Clostridia</taxon>
        <taxon>Peptostreptococcales</taxon>
        <taxon>Anaerovoracaceae</taxon>
        <taxon>Emergencia</taxon>
    </lineage>
</organism>
<feature type="transmembrane region" description="Helical" evidence="7">
    <location>
        <begin position="414"/>
        <end position="434"/>
    </location>
</feature>
<evidence type="ECO:0000256" key="2">
    <source>
        <dbReference type="ARBA" id="ARBA00022448"/>
    </source>
</evidence>
<evidence type="ECO:0000313" key="8">
    <source>
        <dbReference type="EMBL" id="RHJ87233.1"/>
    </source>
</evidence>
<feature type="transmembrane region" description="Helical" evidence="7">
    <location>
        <begin position="97"/>
        <end position="118"/>
    </location>
</feature>